<dbReference type="GO" id="GO:0016887">
    <property type="term" value="F:ATP hydrolysis activity"/>
    <property type="evidence" value="ECO:0007669"/>
    <property type="project" value="TreeGrafter"/>
</dbReference>
<dbReference type="GO" id="GO:0051782">
    <property type="term" value="P:negative regulation of cell division"/>
    <property type="evidence" value="ECO:0007669"/>
    <property type="project" value="TreeGrafter"/>
</dbReference>
<gene>
    <name evidence="2" type="ORF">FDG2_3195</name>
</gene>
<dbReference type="InterPro" id="IPR050625">
    <property type="entry name" value="ParA/MinD_ATPase"/>
</dbReference>
<keyword evidence="3" id="KW-1185">Reference proteome</keyword>
<evidence type="ECO:0000259" key="1">
    <source>
        <dbReference type="Pfam" id="PF01656"/>
    </source>
</evidence>
<feature type="domain" description="CobQ/CobB/MinD/ParA nucleotide binding" evidence="1">
    <location>
        <begin position="1"/>
        <end position="38"/>
    </location>
</feature>
<dbReference type="PANTHER" id="PTHR43384:SF14">
    <property type="entry name" value="ESX-1 SECRETION-ASSOCIATED PROTEIN ESPI"/>
    <property type="match status" value="1"/>
</dbReference>
<protein>
    <submittedName>
        <fullName evidence="2">ATPases involved in chromosome partitioning</fullName>
    </submittedName>
</protein>
<dbReference type="Proteomes" id="UP000199013">
    <property type="component" value="Unassembled WGS sequence"/>
</dbReference>
<organism evidence="2 3">
    <name type="scientific">Candidatus Protofrankia californiensis</name>
    <dbReference type="NCBI Taxonomy" id="1839754"/>
    <lineage>
        <taxon>Bacteria</taxon>
        <taxon>Bacillati</taxon>
        <taxon>Actinomycetota</taxon>
        <taxon>Actinomycetes</taxon>
        <taxon>Frankiales</taxon>
        <taxon>Frankiaceae</taxon>
        <taxon>Protofrankia</taxon>
    </lineage>
</organism>
<dbReference type="InterPro" id="IPR027417">
    <property type="entry name" value="P-loop_NTPase"/>
</dbReference>
<sequence length="233" mass="24637">MVTSIRGGAGKTTVSALLGTAFAHYRHDRALIVEADPGLGTLPVRLGAPAARFPLGDLARIVAPSMPFEQIAEHLVELPDGCWLVPVGQTQVDPLAYQSVAVTLNRYFAIAVVDCDTMPSELARTVLAGAHATALVAPATAEGVVTTRKMLTWFHPEALARTVIVLTATAPHVAVNLDEAAARLRAGGASVLTIPYDRHLAAGGKIQASLLAETTRERTTRLAAELLDRAVRR</sequence>
<dbReference type="Pfam" id="PF01656">
    <property type="entry name" value="CbiA"/>
    <property type="match status" value="1"/>
</dbReference>
<reference evidence="3" key="1">
    <citation type="submission" date="2016-02" db="EMBL/GenBank/DDBJ databases">
        <authorList>
            <person name="Wibberg D."/>
        </authorList>
    </citation>
    <scope>NUCLEOTIDE SEQUENCE [LARGE SCALE GENOMIC DNA]</scope>
</reference>
<evidence type="ECO:0000313" key="3">
    <source>
        <dbReference type="Proteomes" id="UP000199013"/>
    </source>
</evidence>
<dbReference type="InterPro" id="IPR002586">
    <property type="entry name" value="CobQ/CobB/MinD/ParA_Nub-bd_dom"/>
</dbReference>
<evidence type="ECO:0000313" key="2">
    <source>
        <dbReference type="EMBL" id="SBW22831.1"/>
    </source>
</evidence>
<dbReference type="PANTHER" id="PTHR43384">
    <property type="entry name" value="SEPTUM SITE-DETERMINING PROTEIN MIND HOMOLOG, CHLOROPLASTIC-RELATED"/>
    <property type="match status" value="1"/>
</dbReference>
<dbReference type="GO" id="GO:0009898">
    <property type="term" value="C:cytoplasmic side of plasma membrane"/>
    <property type="evidence" value="ECO:0007669"/>
    <property type="project" value="TreeGrafter"/>
</dbReference>
<dbReference type="Gene3D" id="3.40.50.300">
    <property type="entry name" value="P-loop containing nucleotide triphosphate hydrolases"/>
    <property type="match status" value="1"/>
</dbReference>
<dbReference type="AlphaFoldDB" id="A0A1C3NZ65"/>
<name>A0A1C3NZ65_9ACTN</name>
<dbReference type="EMBL" id="FLUV01001349">
    <property type="protein sequence ID" value="SBW22831.1"/>
    <property type="molecule type" value="Genomic_DNA"/>
</dbReference>
<accession>A0A1C3NZ65</accession>
<dbReference type="GO" id="GO:0005524">
    <property type="term" value="F:ATP binding"/>
    <property type="evidence" value="ECO:0007669"/>
    <property type="project" value="TreeGrafter"/>
</dbReference>
<dbReference type="GO" id="GO:0005829">
    <property type="term" value="C:cytosol"/>
    <property type="evidence" value="ECO:0007669"/>
    <property type="project" value="TreeGrafter"/>
</dbReference>
<proteinExistence type="predicted"/>
<dbReference type="SUPFAM" id="SSF52540">
    <property type="entry name" value="P-loop containing nucleoside triphosphate hydrolases"/>
    <property type="match status" value="1"/>
</dbReference>